<dbReference type="PANTHER" id="PTHR48169">
    <property type="entry name" value="DED DOMAIN-CONTAINING PROTEIN"/>
    <property type="match status" value="1"/>
</dbReference>
<dbReference type="InterPro" id="IPR001315">
    <property type="entry name" value="CARD"/>
</dbReference>
<dbReference type="SMART" id="SM00115">
    <property type="entry name" value="CASc"/>
    <property type="match status" value="1"/>
</dbReference>
<gene>
    <name evidence="8" type="ORF">DNTS_025571</name>
</gene>
<dbReference type="CDD" id="cd01671">
    <property type="entry name" value="CARD"/>
    <property type="match status" value="1"/>
</dbReference>
<dbReference type="InterPro" id="IPR029030">
    <property type="entry name" value="Caspase-like_dom_sf"/>
</dbReference>
<dbReference type="PRINTS" id="PR00376">
    <property type="entry name" value="IL1BCENZYME"/>
</dbReference>
<keyword evidence="9" id="KW-1185">Reference proteome</keyword>
<evidence type="ECO:0000259" key="5">
    <source>
        <dbReference type="PROSITE" id="PS50207"/>
    </source>
</evidence>
<reference evidence="8 9" key="1">
    <citation type="journal article" date="2019" name="Sci. Data">
        <title>Hybrid genome assembly and annotation of Danionella translucida.</title>
        <authorList>
            <person name="Kadobianskyi M."/>
            <person name="Schulze L."/>
            <person name="Schuelke M."/>
            <person name="Judkewitz B."/>
        </authorList>
    </citation>
    <scope>NUCLEOTIDE SEQUENCE [LARGE SCALE GENOMIC DNA]</scope>
    <source>
        <strain evidence="8 9">Bolton</strain>
    </source>
</reference>
<evidence type="ECO:0008006" key="10">
    <source>
        <dbReference type="Google" id="ProtNLM"/>
    </source>
</evidence>
<dbReference type="GO" id="GO:0051604">
    <property type="term" value="P:protein maturation"/>
    <property type="evidence" value="ECO:0007669"/>
    <property type="project" value="UniProtKB-ARBA"/>
</dbReference>
<evidence type="ECO:0000256" key="1">
    <source>
        <dbReference type="ARBA" id="ARBA00010134"/>
    </source>
</evidence>
<dbReference type="SUPFAM" id="SSF47986">
    <property type="entry name" value="DEATH domain"/>
    <property type="match status" value="1"/>
</dbReference>
<dbReference type="SUPFAM" id="SSF52129">
    <property type="entry name" value="Caspase-like"/>
    <property type="match status" value="1"/>
</dbReference>
<dbReference type="OrthoDB" id="6114029at2759"/>
<accession>A0A553PYQ9</accession>
<evidence type="ECO:0000313" key="8">
    <source>
        <dbReference type="EMBL" id="TRY82805.1"/>
    </source>
</evidence>
<dbReference type="InterPro" id="IPR001309">
    <property type="entry name" value="Pept_C14_p20"/>
</dbReference>
<dbReference type="GO" id="GO:0005737">
    <property type="term" value="C:cytoplasm"/>
    <property type="evidence" value="ECO:0007669"/>
    <property type="project" value="UniProtKB-ARBA"/>
</dbReference>
<dbReference type="STRING" id="623744.A0A553PYQ9"/>
<dbReference type="PANTHER" id="PTHR48169:SF7">
    <property type="entry name" value="CASPASE 10"/>
    <property type="match status" value="1"/>
</dbReference>
<dbReference type="Proteomes" id="UP000316079">
    <property type="component" value="Unassembled WGS sequence"/>
</dbReference>
<dbReference type="GO" id="GO:0006915">
    <property type="term" value="P:apoptotic process"/>
    <property type="evidence" value="ECO:0007669"/>
    <property type="project" value="UniProtKB-KW"/>
</dbReference>
<evidence type="ECO:0000256" key="2">
    <source>
        <dbReference type="ARBA" id="ARBA00022703"/>
    </source>
</evidence>
<dbReference type="EMBL" id="SRMA01026535">
    <property type="protein sequence ID" value="TRY82805.1"/>
    <property type="molecule type" value="Genomic_DNA"/>
</dbReference>
<dbReference type="PROSITE" id="PS01122">
    <property type="entry name" value="CASPASE_CYS"/>
    <property type="match status" value="1"/>
</dbReference>
<dbReference type="Gene3D" id="1.10.533.10">
    <property type="entry name" value="Death Domain, Fas"/>
    <property type="match status" value="1"/>
</dbReference>
<feature type="domain" description="CARD" evidence="7">
    <location>
        <begin position="2"/>
        <end position="80"/>
    </location>
</feature>
<keyword evidence="2" id="KW-0053">Apoptosis</keyword>
<dbReference type="InterPro" id="IPR002138">
    <property type="entry name" value="Pept_C14_p10"/>
</dbReference>
<sequence length="331" mass="37398">MEKKESIERILENKMFLLETLSVEAKIILQWVHQKKLIPDRDYRNLSDCSQRENMIIDLLDKLMGRGEETCRLFIQLLKQEQVQEIFPRLKDHAVLGSSVLESRNEMRDGWMDGLRNLLFSSCVPGDLARVFRWLGFSLEQHRNKSAAEMRNILTDLGKRVDGDCFVCCVLSHGKDAGVYGTDGAVVSLNDIRTPFTGTSCPALAGKPKLFFIQACRGTRNQAVVMADCEDECEVEVDAVDFSVSIPSDTDFLIARSTIDGHLSYRNTDEGSWFIQSLCRNLETHCSQGGDIQSILLSVNNEVSALGLRSKQMPVHEVALRKKLILRPIHH</sequence>
<dbReference type="Pfam" id="PF00656">
    <property type="entry name" value="Peptidase_C14"/>
    <property type="match status" value="1"/>
</dbReference>
<dbReference type="GO" id="GO:0004197">
    <property type="term" value="F:cysteine-type endopeptidase activity"/>
    <property type="evidence" value="ECO:0007669"/>
    <property type="project" value="InterPro"/>
</dbReference>
<feature type="active site" evidence="3">
    <location>
        <position position="216"/>
    </location>
</feature>
<evidence type="ECO:0000256" key="3">
    <source>
        <dbReference type="PIRSR" id="PIRSR038001-1"/>
    </source>
</evidence>
<evidence type="ECO:0000259" key="6">
    <source>
        <dbReference type="PROSITE" id="PS50208"/>
    </source>
</evidence>
<dbReference type="EMBL" id="SRMA01026535">
    <property type="protein sequence ID" value="TRY82804.1"/>
    <property type="molecule type" value="Genomic_DNA"/>
</dbReference>
<feature type="active site" evidence="3">
    <location>
        <position position="173"/>
    </location>
</feature>
<dbReference type="CDD" id="cd00032">
    <property type="entry name" value="CASc"/>
    <property type="match status" value="1"/>
</dbReference>
<feature type="domain" description="Caspase family p20" evidence="6">
    <location>
        <begin position="127"/>
        <end position="220"/>
    </location>
</feature>
<comment type="similarity">
    <text evidence="1 4">Belongs to the peptidase C14A family.</text>
</comment>
<protein>
    <recommendedName>
        <fullName evidence="10">Caspase</fullName>
    </recommendedName>
</protein>
<feature type="domain" description="Caspase family p10" evidence="5">
    <location>
        <begin position="246"/>
        <end position="328"/>
    </location>
</feature>
<evidence type="ECO:0000259" key="7">
    <source>
        <dbReference type="PROSITE" id="PS50209"/>
    </source>
</evidence>
<evidence type="ECO:0000313" key="9">
    <source>
        <dbReference type="Proteomes" id="UP000316079"/>
    </source>
</evidence>
<dbReference type="InterPro" id="IPR015917">
    <property type="entry name" value="Pept_C14A"/>
</dbReference>
<proteinExistence type="inferred from homology"/>
<dbReference type="InterPro" id="IPR011600">
    <property type="entry name" value="Pept_C14_caspase"/>
</dbReference>
<organism evidence="8 9">
    <name type="scientific">Danionella cerebrum</name>
    <dbReference type="NCBI Taxonomy" id="2873325"/>
    <lineage>
        <taxon>Eukaryota</taxon>
        <taxon>Metazoa</taxon>
        <taxon>Chordata</taxon>
        <taxon>Craniata</taxon>
        <taxon>Vertebrata</taxon>
        <taxon>Euteleostomi</taxon>
        <taxon>Actinopterygii</taxon>
        <taxon>Neopterygii</taxon>
        <taxon>Teleostei</taxon>
        <taxon>Ostariophysi</taxon>
        <taxon>Cypriniformes</taxon>
        <taxon>Danionidae</taxon>
        <taxon>Danioninae</taxon>
        <taxon>Danionella</taxon>
    </lineage>
</organism>
<dbReference type="Gene3D" id="3.40.50.1460">
    <property type="match status" value="1"/>
</dbReference>
<dbReference type="GO" id="GO:0006508">
    <property type="term" value="P:proteolysis"/>
    <property type="evidence" value="ECO:0007669"/>
    <property type="project" value="InterPro"/>
</dbReference>
<dbReference type="PROSITE" id="PS50207">
    <property type="entry name" value="CASPASE_P10"/>
    <property type="match status" value="1"/>
</dbReference>
<reference evidence="8" key="2">
    <citation type="submission" date="2019-04" db="EMBL/GenBank/DDBJ databases">
        <authorList>
            <person name="Kadobianskyi M."/>
            <person name="Schulze L."/>
            <person name="Schuelke M."/>
            <person name="Judkewitz B."/>
        </authorList>
    </citation>
    <scope>NUCLEOTIDE SEQUENCE</scope>
    <source>
        <strain evidence="8">Bolton</strain>
        <tissue evidence="8">Whole-body</tissue>
    </source>
</reference>
<dbReference type="PROSITE" id="PS50208">
    <property type="entry name" value="CASPASE_P20"/>
    <property type="match status" value="1"/>
</dbReference>
<dbReference type="EMBL" id="SRMA01026535">
    <property type="protein sequence ID" value="TRY82803.1"/>
    <property type="molecule type" value="Genomic_DNA"/>
</dbReference>
<dbReference type="PROSITE" id="PS50209">
    <property type="entry name" value="CARD"/>
    <property type="match status" value="1"/>
</dbReference>
<dbReference type="InterPro" id="IPR033139">
    <property type="entry name" value="Caspase_cys_AS"/>
</dbReference>
<dbReference type="InterPro" id="IPR011029">
    <property type="entry name" value="DEATH-like_dom_sf"/>
</dbReference>
<dbReference type="PIRSF" id="PIRSF038001">
    <property type="entry name" value="Caspase_ICE"/>
    <property type="match status" value="1"/>
</dbReference>
<dbReference type="GO" id="GO:0042981">
    <property type="term" value="P:regulation of apoptotic process"/>
    <property type="evidence" value="ECO:0007669"/>
    <property type="project" value="InterPro"/>
</dbReference>
<comment type="caution">
    <text evidence="8">The sequence shown here is derived from an EMBL/GenBank/DDBJ whole genome shotgun (WGS) entry which is preliminary data.</text>
</comment>
<evidence type="ECO:0000256" key="4">
    <source>
        <dbReference type="RuleBase" id="RU003971"/>
    </source>
</evidence>
<dbReference type="AlphaFoldDB" id="A0A553PYQ9"/>
<name>A0A553PYQ9_9TELE</name>